<keyword evidence="4" id="KW-0238">DNA-binding</keyword>
<proteinExistence type="inferred from homology"/>
<comment type="function">
    <text evidence="6">In the presence of manganese, represses expression of mntH and mntS. Up-regulates expression of mntP.</text>
</comment>
<name>A0A2N8HB14_9BACT</name>
<keyword evidence="3" id="KW-0805">Transcription regulation</keyword>
<dbReference type="GO" id="GO:0046983">
    <property type="term" value="F:protein dimerization activity"/>
    <property type="evidence" value="ECO:0007669"/>
    <property type="project" value="InterPro"/>
</dbReference>
<organism evidence="8 9">
    <name type="scientific">Akkermansia muciniphila</name>
    <dbReference type="NCBI Taxonomy" id="239935"/>
    <lineage>
        <taxon>Bacteria</taxon>
        <taxon>Pseudomonadati</taxon>
        <taxon>Verrucomicrobiota</taxon>
        <taxon>Verrucomicrobiia</taxon>
        <taxon>Verrucomicrobiales</taxon>
        <taxon>Akkermansiaceae</taxon>
        <taxon>Akkermansia</taxon>
    </lineage>
</organism>
<sequence length="135" mass="15521">MIRKNFPTLELSNSLEDYIEAVRNIELEKGCATVGEIAEALNVKKPSVSLAMKQLKERKLVEYTQYSPIVLTREGRYYADRVISCHTMVKDFLITVLKMEEKRADEVACGIEHIMTLEEISRFKLLTEHSRKAGQ</sequence>
<dbReference type="Proteomes" id="UP000236000">
    <property type="component" value="Unassembled WGS sequence"/>
</dbReference>
<dbReference type="GO" id="GO:0046914">
    <property type="term" value="F:transition metal ion binding"/>
    <property type="evidence" value="ECO:0007669"/>
    <property type="project" value="InterPro"/>
</dbReference>
<evidence type="ECO:0000256" key="3">
    <source>
        <dbReference type="ARBA" id="ARBA00023015"/>
    </source>
</evidence>
<dbReference type="InterPro" id="IPR022687">
    <property type="entry name" value="HTH_DTXR"/>
</dbReference>
<dbReference type="PROSITE" id="PS50944">
    <property type="entry name" value="HTH_DTXR"/>
    <property type="match status" value="1"/>
</dbReference>
<dbReference type="AlphaFoldDB" id="A0A2N8HB14"/>
<comment type="similarity">
    <text evidence="1">Belongs to the DtxR/MntR family.</text>
</comment>
<dbReference type="SMART" id="SM00529">
    <property type="entry name" value="HTH_DTXR"/>
    <property type="match status" value="1"/>
</dbReference>
<dbReference type="InterPro" id="IPR036421">
    <property type="entry name" value="Fe_dep_repressor_sf"/>
</dbReference>
<dbReference type="InterPro" id="IPR001367">
    <property type="entry name" value="Fe_dep_repressor"/>
</dbReference>
<evidence type="ECO:0000256" key="5">
    <source>
        <dbReference type="ARBA" id="ARBA00023163"/>
    </source>
</evidence>
<evidence type="ECO:0000313" key="9">
    <source>
        <dbReference type="Proteomes" id="UP000236000"/>
    </source>
</evidence>
<dbReference type="OrthoDB" id="9791355at2"/>
<dbReference type="InterPro" id="IPR050536">
    <property type="entry name" value="DtxR_MntR_Metal-Reg"/>
</dbReference>
<dbReference type="Gene3D" id="1.10.10.10">
    <property type="entry name" value="Winged helix-like DNA-binding domain superfamily/Winged helix DNA-binding domain"/>
    <property type="match status" value="1"/>
</dbReference>
<dbReference type="InterPro" id="IPR022689">
    <property type="entry name" value="Iron_dep_repressor"/>
</dbReference>
<dbReference type="PANTHER" id="PTHR33238">
    <property type="entry name" value="IRON (METAL) DEPENDENT REPRESSOR, DTXR FAMILY"/>
    <property type="match status" value="1"/>
</dbReference>
<dbReference type="RefSeq" id="WP_102715245.1">
    <property type="nucleotide sequence ID" value="NZ_PJKA01000013.1"/>
</dbReference>
<dbReference type="Gene3D" id="1.10.60.10">
    <property type="entry name" value="Iron dependent repressor, metal binding and dimerisation domain"/>
    <property type="match status" value="1"/>
</dbReference>
<accession>A0A2N8HB14</accession>
<dbReference type="PANTHER" id="PTHR33238:SF7">
    <property type="entry name" value="IRON-DEPENDENT TRANSCRIPTIONAL REGULATOR"/>
    <property type="match status" value="1"/>
</dbReference>
<dbReference type="Pfam" id="PF02742">
    <property type="entry name" value="Fe_dep_repr_C"/>
    <property type="match status" value="1"/>
</dbReference>
<keyword evidence="5" id="KW-0804">Transcription</keyword>
<dbReference type="SUPFAM" id="SSF47979">
    <property type="entry name" value="Iron-dependent repressor protein, dimerization domain"/>
    <property type="match status" value="1"/>
</dbReference>
<dbReference type="InterPro" id="IPR036390">
    <property type="entry name" value="WH_DNA-bd_sf"/>
</dbReference>
<evidence type="ECO:0000313" key="8">
    <source>
        <dbReference type="EMBL" id="PNC17059.1"/>
    </source>
</evidence>
<protein>
    <recommendedName>
        <fullName evidence="2">Transcriptional regulator MntR</fullName>
    </recommendedName>
</protein>
<reference evidence="8 9" key="1">
    <citation type="journal article" date="2017" name="BMC Genomics">
        <title>Genome sequencing of 39 Akkermansia muciniphila isolates reveals its population structure, genomic and functional diverisity, and global distribution in mammalian gut microbiotas.</title>
        <authorList>
            <person name="Guo X."/>
            <person name="Li S."/>
            <person name="Zhang J."/>
            <person name="Wu F."/>
            <person name="Li X."/>
            <person name="Wu D."/>
            <person name="Zhang M."/>
            <person name="Ou Z."/>
            <person name="Jie Z."/>
            <person name="Yan Q."/>
            <person name="Li P."/>
            <person name="Yi J."/>
            <person name="Peng Y."/>
        </authorList>
    </citation>
    <scope>NUCLEOTIDE SEQUENCE [LARGE SCALE GENOMIC DNA]</scope>
    <source>
        <strain evidence="8 9">GP24</strain>
    </source>
</reference>
<comment type="caution">
    <text evidence="8">The sequence shown here is derived from an EMBL/GenBank/DDBJ whole genome shotgun (WGS) entry which is preliminary data.</text>
</comment>
<evidence type="ECO:0000256" key="4">
    <source>
        <dbReference type="ARBA" id="ARBA00023125"/>
    </source>
</evidence>
<dbReference type="SUPFAM" id="SSF46785">
    <property type="entry name" value="Winged helix' DNA-binding domain"/>
    <property type="match status" value="1"/>
</dbReference>
<evidence type="ECO:0000256" key="1">
    <source>
        <dbReference type="ARBA" id="ARBA00007871"/>
    </source>
</evidence>
<gene>
    <name evidence="8" type="ORF">CXU22_10480</name>
</gene>
<evidence type="ECO:0000256" key="6">
    <source>
        <dbReference type="ARBA" id="ARBA00025185"/>
    </source>
</evidence>
<dbReference type="EMBL" id="PJKA01000013">
    <property type="protein sequence ID" value="PNC17059.1"/>
    <property type="molecule type" value="Genomic_DNA"/>
</dbReference>
<evidence type="ECO:0000256" key="2">
    <source>
        <dbReference type="ARBA" id="ARBA00022386"/>
    </source>
</evidence>
<dbReference type="Pfam" id="PF01325">
    <property type="entry name" value="Fe_dep_repress"/>
    <property type="match status" value="1"/>
</dbReference>
<dbReference type="GO" id="GO:0003700">
    <property type="term" value="F:DNA-binding transcription factor activity"/>
    <property type="evidence" value="ECO:0007669"/>
    <property type="project" value="InterPro"/>
</dbReference>
<dbReference type="GO" id="GO:0003677">
    <property type="term" value="F:DNA binding"/>
    <property type="evidence" value="ECO:0007669"/>
    <property type="project" value="UniProtKB-KW"/>
</dbReference>
<feature type="domain" description="HTH dtxR-type" evidence="7">
    <location>
        <begin position="11"/>
        <end position="72"/>
    </location>
</feature>
<evidence type="ECO:0000259" key="7">
    <source>
        <dbReference type="PROSITE" id="PS50944"/>
    </source>
</evidence>
<dbReference type="InterPro" id="IPR036388">
    <property type="entry name" value="WH-like_DNA-bd_sf"/>
</dbReference>